<organism evidence="1">
    <name type="scientific">uncultured Caudovirales phage</name>
    <dbReference type="NCBI Taxonomy" id="2100421"/>
    <lineage>
        <taxon>Viruses</taxon>
        <taxon>Duplodnaviria</taxon>
        <taxon>Heunggongvirae</taxon>
        <taxon>Uroviricota</taxon>
        <taxon>Caudoviricetes</taxon>
        <taxon>Peduoviridae</taxon>
        <taxon>Maltschvirus</taxon>
        <taxon>Maltschvirus maltsch</taxon>
    </lineage>
</organism>
<proteinExistence type="predicted"/>
<sequence>MRDITKTLERAIYDLKSLLPSRKNTTYVTYKGVDLEVLFDEWWDSETEGYCYVECIYIAGVDVTEIMDTNGVFDDIIQTYLDYRKHCANL</sequence>
<evidence type="ECO:0000313" key="1">
    <source>
        <dbReference type="EMBL" id="CAB4147597.1"/>
    </source>
</evidence>
<gene>
    <name evidence="1" type="ORF">UFOVP514_37</name>
</gene>
<reference evidence="1" key="1">
    <citation type="submission" date="2020-04" db="EMBL/GenBank/DDBJ databases">
        <authorList>
            <person name="Chiriac C."/>
            <person name="Salcher M."/>
            <person name="Ghai R."/>
            <person name="Kavagutti S V."/>
        </authorList>
    </citation>
    <scope>NUCLEOTIDE SEQUENCE</scope>
</reference>
<accession>A0A6J5MPJ3</accession>
<name>A0A6J5MPJ3_9CAUD</name>
<dbReference type="EMBL" id="LR796477">
    <property type="protein sequence ID" value="CAB4147597.1"/>
    <property type="molecule type" value="Genomic_DNA"/>
</dbReference>
<protein>
    <submittedName>
        <fullName evidence="1">Uncharacterized protein</fullName>
    </submittedName>
</protein>